<gene>
    <name evidence="1" type="ORF">Xedl_03283</name>
</gene>
<dbReference type="Proteomes" id="UP000186268">
    <property type="component" value="Unassembled WGS sequence"/>
</dbReference>
<dbReference type="AlphaFoldDB" id="A0A1Q5TJY7"/>
<keyword evidence="2" id="KW-1185">Reference proteome</keyword>
<accession>A0A1Q5TJY7</accession>
<evidence type="ECO:0000313" key="2">
    <source>
        <dbReference type="Proteomes" id="UP000186268"/>
    </source>
</evidence>
<dbReference type="RefSeq" id="WP_074024846.1">
    <property type="nucleotide sequence ID" value="NZ_CAWNAG010000141.1"/>
</dbReference>
<dbReference type="STRING" id="1873482.Xedl_03283"/>
<organism evidence="1 2">
    <name type="scientific">Xenorhabdus eapokensis</name>
    <dbReference type="NCBI Taxonomy" id="1873482"/>
    <lineage>
        <taxon>Bacteria</taxon>
        <taxon>Pseudomonadati</taxon>
        <taxon>Pseudomonadota</taxon>
        <taxon>Gammaproteobacteria</taxon>
        <taxon>Enterobacterales</taxon>
        <taxon>Morganellaceae</taxon>
        <taxon>Xenorhabdus</taxon>
    </lineage>
</organism>
<comment type="caution">
    <text evidence="1">The sequence shown here is derived from an EMBL/GenBank/DDBJ whole genome shotgun (WGS) entry which is preliminary data.</text>
</comment>
<evidence type="ECO:0000313" key="1">
    <source>
        <dbReference type="EMBL" id="OKP00537.1"/>
    </source>
</evidence>
<protein>
    <submittedName>
        <fullName evidence="1">Uncharacterized protein</fullName>
    </submittedName>
</protein>
<proteinExistence type="predicted"/>
<dbReference type="EMBL" id="MKGQ01000034">
    <property type="protein sequence ID" value="OKP00537.1"/>
    <property type="molecule type" value="Genomic_DNA"/>
</dbReference>
<name>A0A1Q5TJY7_9GAMM</name>
<reference evidence="1 2" key="1">
    <citation type="submission" date="2016-09" db="EMBL/GenBank/DDBJ databases">
        <title>Xenorhabdus thuongxuanensis sp. nov. and Xenorhabdus eapokensis sp. nov., isolated from Steinernema species.</title>
        <authorList>
            <person name="Kaempfer P."/>
            <person name="Tobias N.J."/>
            <person name="Phan Ke L."/>
            <person name="Bode H.B."/>
            <person name="Glaeser S.P."/>
        </authorList>
    </citation>
    <scope>NUCLEOTIDE SEQUENCE [LARGE SCALE GENOMIC DNA]</scope>
    <source>
        <strain evidence="1 2">DL20</strain>
    </source>
</reference>
<sequence>MKTKKYNDMQLSSTDIVTPLQLIDIKKLENPVNNYINQKNIKHSLRGQKASVNKLNPYSSEMMITLDMDSPDEILLNDFS</sequence>